<evidence type="ECO:0000313" key="3">
    <source>
        <dbReference type="Proteomes" id="UP000823941"/>
    </source>
</evidence>
<organism evidence="2 3">
    <name type="scientific">Plutella xylostella</name>
    <name type="common">Diamondback moth</name>
    <name type="synonym">Plutella maculipennis</name>
    <dbReference type="NCBI Taxonomy" id="51655"/>
    <lineage>
        <taxon>Eukaryota</taxon>
        <taxon>Metazoa</taxon>
        <taxon>Ecdysozoa</taxon>
        <taxon>Arthropoda</taxon>
        <taxon>Hexapoda</taxon>
        <taxon>Insecta</taxon>
        <taxon>Pterygota</taxon>
        <taxon>Neoptera</taxon>
        <taxon>Endopterygota</taxon>
        <taxon>Lepidoptera</taxon>
        <taxon>Glossata</taxon>
        <taxon>Ditrysia</taxon>
        <taxon>Yponomeutoidea</taxon>
        <taxon>Plutellidae</taxon>
        <taxon>Plutella</taxon>
    </lineage>
</organism>
<evidence type="ECO:0000313" key="2">
    <source>
        <dbReference type="EMBL" id="KAG7297447.1"/>
    </source>
</evidence>
<accession>A0ABQ7PWU9</accession>
<sequence length="64" mass="6584">MREKERCTPGDGFRVGGACGGAAPDPHEGSARAAVASPHPTAPACVHEPTRDTTSSVNRDPLKC</sequence>
<proteinExistence type="predicted"/>
<keyword evidence="3" id="KW-1185">Reference proteome</keyword>
<name>A0ABQ7PWU9_PLUXY</name>
<comment type="caution">
    <text evidence="2">The sequence shown here is derived from an EMBL/GenBank/DDBJ whole genome shotgun (WGS) entry which is preliminary data.</text>
</comment>
<dbReference type="Proteomes" id="UP000823941">
    <property type="component" value="Chromosome 26"/>
</dbReference>
<dbReference type="EMBL" id="JAHIBW010000026">
    <property type="protein sequence ID" value="KAG7297447.1"/>
    <property type="molecule type" value="Genomic_DNA"/>
</dbReference>
<gene>
    <name evidence="2" type="ORF">JYU34_019446</name>
</gene>
<evidence type="ECO:0000256" key="1">
    <source>
        <dbReference type="SAM" id="MobiDB-lite"/>
    </source>
</evidence>
<reference evidence="2 3" key="1">
    <citation type="submission" date="2021-06" db="EMBL/GenBank/DDBJ databases">
        <title>A haploid diamondback moth (Plutella xylostella L.) genome assembly resolves 31 chromosomes and identifies a diamide resistance mutation.</title>
        <authorList>
            <person name="Ward C.M."/>
            <person name="Perry K.D."/>
            <person name="Baker G."/>
            <person name="Powis K."/>
            <person name="Heckel D.G."/>
            <person name="Baxter S.W."/>
        </authorList>
    </citation>
    <scope>NUCLEOTIDE SEQUENCE [LARGE SCALE GENOMIC DNA]</scope>
    <source>
        <strain evidence="2 3">LV</strain>
        <tissue evidence="2">Single pupa</tissue>
    </source>
</reference>
<feature type="region of interest" description="Disordered" evidence="1">
    <location>
        <begin position="1"/>
        <end position="64"/>
    </location>
</feature>
<protein>
    <submittedName>
        <fullName evidence="2">Uncharacterized protein</fullName>
    </submittedName>
</protein>